<keyword evidence="5" id="KW-0539">Nucleus</keyword>
<keyword evidence="3" id="KW-0238">DNA-binding</keyword>
<comment type="caution">
    <text evidence="7">The sequence shown here is derived from an EMBL/GenBank/DDBJ whole genome shotgun (WGS) entry which is preliminary data.</text>
</comment>
<accession>A0A833VDZ4</accession>
<feature type="compositionally biased region" description="Basic and acidic residues" evidence="6">
    <location>
        <begin position="120"/>
        <end position="135"/>
    </location>
</feature>
<dbReference type="AlphaFoldDB" id="A0A833VDZ4"/>
<gene>
    <name evidence="7" type="ORF">FCM35_KLT20354</name>
</gene>
<dbReference type="Proteomes" id="UP000623129">
    <property type="component" value="Unassembled WGS sequence"/>
</dbReference>
<dbReference type="PANTHER" id="PTHR31391:SF106">
    <property type="entry name" value="B3 DOMAIN-CONTAINING PROTEIN OS01G0723500"/>
    <property type="match status" value="1"/>
</dbReference>
<dbReference type="GO" id="GO:0005634">
    <property type="term" value="C:nucleus"/>
    <property type="evidence" value="ECO:0007669"/>
    <property type="project" value="UniProtKB-SubCell"/>
</dbReference>
<dbReference type="Gene3D" id="2.40.330.10">
    <property type="entry name" value="DNA-binding pseudobarrel domain"/>
    <property type="match status" value="1"/>
</dbReference>
<evidence type="ECO:0000313" key="7">
    <source>
        <dbReference type="EMBL" id="KAF3335847.1"/>
    </source>
</evidence>
<evidence type="ECO:0000256" key="3">
    <source>
        <dbReference type="ARBA" id="ARBA00023125"/>
    </source>
</evidence>
<evidence type="ECO:0000313" key="8">
    <source>
        <dbReference type="Proteomes" id="UP000623129"/>
    </source>
</evidence>
<dbReference type="EMBL" id="SWLB01000008">
    <property type="protein sequence ID" value="KAF3335847.1"/>
    <property type="molecule type" value="Genomic_DNA"/>
</dbReference>
<comment type="subcellular location">
    <subcellularLocation>
        <location evidence="1">Nucleus</location>
    </subcellularLocation>
</comment>
<name>A0A833VDZ4_9POAL</name>
<proteinExistence type="predicted"/>
<dbReference type="InterPro" id="IPR015300">
    <property type="entry name" value="DNA-bd_pseudobarrel_sf"/>
</dbReference>
<dbReference type="OrthoDB" id="590488at2759"/>
<keyword evidence="2" id="KW-0805">Transcription regulation</keyword>
<keyword evidence="4" id="KW-0804">Transcription</keyword>
<sequence length="242" mass="27137">MSLPEKVKIHFEPLVGKVLELKRPNGHVRYVGLIKNGEKLVLQPGWHDFGVSQNDLLVFKYKGGITFEVLIFDQSGSEKSSRTEENSNGSMQIVTKDESSWPKPVNFTVKLPDSDLQSNEEDKHEEDKKDNEHTYDASTSMVQGRMTDELRRKLQKLQQQIQAGNPSFAVVLKRSHVCRLIGAEDDGINTTSFSQGLTKHTESEIWSTHTTAAIYDEAEGTDGGRDAFIAGTLQAIKEVEYI</sequence>
<dbReference type="GO" id="GO:0003677">
    <property type="term" value="F:DNA binding"/>
    <property type="evidence" value="ECO:0007669"/>
    <property type="project" value="UniProtKB-KW"/>
</dbReference>
<dbReference type="PANTHER" id="PTHR31391">
    <property type="entry name" value="B3 DOMAIN-CONTAINING PROTEIN OS11G0197600-RELATED"/>
    <property type="match status" value="1"/>
</dbReference>
<dbReference type="SUPFAM" id="SSF101936">
    <property type="entry name" value="DNA-binding pseudobarrel domain"/>
    <property type="match status" value="1"/>
</dbReference>
<reference evidence="7" key="1">
    <citation type="submission" date="2020-01" db="EMBL/GenBank/DDBJ databases">
        <title>Genome sequence of Kobresia littledalei, the first chromosome-level genome in the family Cyperaceae.</title>
        <authorList>
            <person name="Qu G."/>
        </authorList>
    </citation>
    <scope>NUCLEOTIDE SEQUENCE</scope>
    <source>
        <strain evidence="7">C.B.Clarke</strain>
        <tissue evidence="7">Leaf</tissue>
    </source>
</reference>
<evidence type="ECO:0000256" key="5">
    <source>
        <dbReference type="ARBA" id="ARBA00023242"/>
    </source>
</evidence>
<evidence type="ECO:0000256" key="6">
    <source>
        <dbReference type="SAM" id="MobiDB-lite"/>
    </source>
</evidence>
<evidence type="ECO:0000256" key="2">
    <source>
        <dbReference type="ARBA" id="ARBA00023015"/>
    </source>
</evidence>
<evidence type="ECO:0000256" key="4">
    <source>
        <dbReference type="ARBA" id="ARBA00023163"/>
    </source>
</evidence>
<feature type="region of interest" description="Disordered" evidence="6">
    <location>
        <begin position="77"/>
        <end position="142"/>
    </location>
</feature>
<organism evidence="7 8">
    <name type="scientific">Carex littledalei</name>
    <dbReference type="NCBI Taxonomy" id="544730"/>
    <lineage>
        <taxon>Eukaryota</taxon>
        <taxon>Viridiplantae</taxon>
        <taxon>Streptophyta</taxon>
        <taxon>Embryophyta</taxon>
        <taxon>Tracheophyta</taxon>
        <taxon>Spermatophyta</taxon>
        <taxon>Magnoliopsida</taxon>
        <taxon>Liliopsida</taxon>
        <taxon>Poales</taxon>
        <taxon>Cyperaceae</taxon>
        <taxon>Cyperoideae</taxon>
        <taxon>Cariceae</taxon>
        <taxon>Carex</taxon>
        <taxon>Carex subgen. Euthyceras</taxon>
    </lineage>
</organism>
<dbReference type="InterPro" id="IPR044837">
    <property type="entry name" value="REM16-like"/>
</dbReference>
<protein>
    <submittedName>
        <fullName evidence="7">B3 domain-containing protein</fullName>
    </submittedName>
</protein>
<keyword evidence="8" id="KW-1185">Reference proteome</keyword>
<evidence type="ECO:0000256" key="1">
    <source>
        <dbReference type="ARBA" id="ARBA00004123"/>
    </source>
</evidence>